<dbReference type="HAMAP" id="MF_01940">
    <property type="entry name" value="RNA_CPDase"/>
    <property type="match status" value="1"/>
</dbReference>
<dbReference type="InterPro" id="IPR009097">
    <property type="entry name" value="Cyclic_Pdiesterase"/>
</dbReference>
<dbReference type="Pfam" id="PF02834">
    <property type="entry name" value="LigT_PEase"/>
    <property type="match status" value="2"/>
</dbReference>
<evidence type="ECO:0000313" key="5">
    <source>
        <dbReference type="Proteomes" id="UP000319829"/>
    </source>
</evidence>
<evidence type="ECO:0000313" key="4">
    <source>
        <dbReference type="EMBL" id="TMQ54335.1"/>
    </source>
</evidence>
<dbReference type="SUPFAM" id="SSF55144">
    <property type="entry name" value="LigT-like"/>
    <property type="match status" value="1"/>
</dbReference>
<proteinExistence type="inferred from homology"/>
<dbReference type="InterPro" id="IPR004175">
    <property type="entry name" value="RNA_CPDase"/>
</dbReference>
<dbReference type="Gene3D" id="3.90.1140.10">
    <property type="entry name" value="Cyclic phosphodiesterase"/>
    <property type="match status" value="1"/>
</dbReference>
<dbReference type="GO" id="GO:0004113">
    <property type="term" value="F:2',3'-cyclic-nucleotide 3'-phosphodiesterase activity"/>
    <property type="evidence" value="ECO:0007669"/>
    <property type="project" value="InterPro"/>
</dbReference>
<feature type="active site" description="Proton donor" evidence="2">
    <location>
        <position position="41"/>
    </location>
</feature>
<reference evidence="4 5" key="1">
    <citation type="journal article" date="2019" name="Nat. Microbiol.">
        <title>Mediterranean grassland soil C-N compound turnover is dependent on rainfall and depth, and is mediated by genomically divergent microorganisms.</title>
        <authorList>
            <person name="Diamond S."/>
            <person name="Andeer P.F."/>
            <person name="Li Z."/>
            <person name="Crits-Christoph A."/>
            <person name="Burstein D."/>
            <person name="Anantharaman K."/>
            <person name="Lane K.R."/>
            <person name="Thomas B.C."/>
            <person name="Pan C."/>
            <person name="Northen T.R."/>
            <person name="Banfield J.F."/>
        </authorList>
    </citation>
    <scope>NUCLEOTIDE SEQUENCE [LARGE SCALE GENOMIC DNA]</scope>
    <source>
        <strain evidence="4">WS_4</strain>
    </source>
</reference>
<gene>
    <name evidence="4" type="primary">thpR</name>
    <name evidence="4" type="ORF">E6K74_06175</name>
</gene>
<feature type="short sequence motif" description="HXTX 2" evidence="2">
    <location>
        <begin position="128"/>
        <end position="131"/>
    </location>
</feature>
<evidence type="ECO:0000256" key="1">
    <source>
        <dbReference type="ARBA" id="ARBA00022801"/>
    </source>
</evidence>
<comment type="caution">
    <text evidence="4">The sequence shown here is derived from an EMBL/GenBank/DDBJ whole genome shotgun (WGS) entry which is preliminary data.</text>
</comment>
<sequence length="188" mass="20576">MVRTFVALMIPRPWADYLAQVERDLAGRMSGLSWVKPENVHLTIRFLGDLGDSGVRRAGDSVRRGAEPHAAFAAKLGALGAFPSPNRPRVLWAGFGEGAPEAIALARSVNQSLQRDGFGPPDKPFRPHVTLARVRERAQGVEAFRDYAPPPVPEAAFLDHIVVMKSDLHPTGARYTPLVEIRLRKPGS</sequence>
<comment type="catalytic activity">
    <reaction evidence="2">
        <text>a 3'-end 2',3'-cyclophospho-ribonucleotide-RNA + H2O = a 3'-end 2'-phospho-ribonucleotide-RNA + H(+)</text>
        <dbReference type="Rhea" id="RHEA:11828"/>
        <dbReference type="Rhea" id="RHEA-COMP:10464"/>
        <dbReference type="Rhea" id="RHEA-COMP:17353"/>
        <dbReference type="ChEBI" id="CHEBI:15377"/>
        <dbReference type="ChEBI" id="CHEBI:15378"/>
        <dbReference type="ChEBI" id="CHEBI:83064"/>
        <dbReference type="ChEBI" id="CHEBI:173113"/>
        <dbReference type="EC" id="3.1.4.58"/>
    </reaction>
</comment>
<accession>A0A538SSI5</accession>
<name>A0A538SSI5_UNCEI</name>
<dbReference type="PANTHER" id="PTHR35561">
    <property type="entry name" value="RNA 2',3'-CYCLIC PHOSPHODIESTERASE"/>
    <property type="match status" value="1"/>
</dbReference>
<evidence type="ECO:0000256" key="2">
    <source>
        <dbReference type="HAMAP-Rule" id="MF_01940"/>
    </source>
</evidence>
<protein>
    <recommendedName>
        <fullName evidence="2">RNA 2',3'-cyclic phosphodiesterase</fullName>
        <shortName evidence="2">RNA 2',3'-CPDase</shortName>
        <ecNumber evidence="2">3.1.4.58</ecNumber>
    </recommendedName>
</protein>
<organism evidence="4 5">
    <name type="scientific">Eiseniibacteriota bacterium</name>
    <dbReference type="NCBI Taxonomy" id="2212470"/>
    <lineage>
        <taxon>Bacteria</taxon>
        <taxon>Candidatus Eiseniibacteriota</taxon>
    </lineage>
</organism>
<dbReference type="InterPro" id="IPR014051">
    <property type="entry name" value="Phosphoesterase_HXTX"/>
</dbReference>
<evidence type="ECO:0000259" key="3">
    <source>
        <dbReference type="Pfam" id="PF02834"/>
    </source>
</evidence>
<feature type="short sequence motif" description="HXTX 1" evidence="2">
    <location>
        <begin position="41"/>
        <end position="44"/>
    </location>
</feature>
<dbReference type="GO" id="GO:0008664">
    <property type="term" value="F:RNA 2',3'-cyclic 3'-phosphodiesterase activity"/>
    <property type="evidence" value="ECO:0007669"/>
    <property type="project" value="UniProtKB-EC"/>
</dbReference>
<feature type="domain" description="Phosphoesterase HXTX" evidence="3">
    <location>
        <begin position="99"/>
        <end position="168"/>
    </location>
</feature>
<dbReference type="NCBIfam" id="TIGR02258">
    <property type="entry name" value="2_5_ligase"/>
    <property type="match status" value="1"/>
</dbReference>
<dbReference type="EC" id="3.1.4.58" evidence="2"/>
<dbReference type="AlphaFoldDB" id="A0A538SSI5"/>
<feature type="active site" description="Proton acceptor" evidence="2">
    <location>
        <position position="128"/>
    </location>
</feature>
<dbReference type="Proteomes" id="UP000319829">
    <property type="component" value="Unassembled WGS sequence"/>
</dbReference>
<dbReference type="PANTHER" id="PTHR35561:SF1">
    <property type="entry name" value="RNA 2',3'-CYCLIC PHOSPHODIESTERASE"/>
    <property type="match status" value="1"/>
</dbReference>
<dbReference type="EMBL" id="VBOU01000074">
    <property type="protein sequence ID" value="TMQ54335.1"/>
    <property type="molecule type" value="Genomic_DNA"/>
</dbReference>
<comment type="similarity">
    <text evidence="2">Belongs to the 2H phosphoesterase superfamily. ThpR family.</text>
</comment>
<feature type="domain" description="Phosphoesterase HXTX" evidence="3">
    <location>
        <begin position="10"/>
        <end position="92"/>
    </location>
</feature>
<keyword evidence="1 2" id="KW-0378">Hydrolase</keyword>
<comment type="function">
    <text evidence="2">Hydrolyzes RNA 2',3'-cyclic phosphodiester to an RNA 2'-phosphomonoester.</text>
</comment>